<dbReference type="GO" id="GO:0005975">
    <property type="term" value="P:carbohydrate metabolic process"/>
    <property type="evidence" value="ECO:0007669"/>
    <property type="project" value="InterPro"/>
</dbReference>
<evidence type="ECO:0000256" key="3">
    <source>
        <dbReference type="SAM" id="SignalP"/>
    </source>
</evidence>
<evidence type="ECO:0000313" key="6">
    <source>
        <dbReference type="Proteomes" id="UP000036426"/>
    </source>
</evidence>
<dbReference type="GO" id="GO:0005576">
    <property type="term" value="C:extracellular region"/>
    <property type="evidence" value="ECO:0007669"/>
    <property type="project" value="InterPro"/>
</dbReference>
<organism evidence="5 6">
    <name type="scientific">Photobacterium aphoticum</name>
    <dbReference type="NCBI Taxonomy" id="754436"/>
    <lineage>
        <taxon>Bacteria</taxon>
        <taxon>Pseudomonadati</taxon>
        <taxon>Pseudomonadota</taxon>
        <taxon>Gammaproteobacteria</taxon>
        <taxon>Vibrionales</taxon>
        <taxon>Vibrionaceae</taxon>
        <taxon>Photobacterium</taxon>
    </lineage>
</organism>
<dbReference type="EMBL" id="LDOV01000016">
    <property type="protein sequence ID" value="KLV01207.1"/>
    <property type="molecule type" value="Genomic_DNA"/>
</dbReference>
<feature type="chain" id="PRO_5005253577" description="Chitin-binding type-3 domain-containing protein" evidence="3">
    <location>
        <begin position="21"/>
        <end position="275"/>
    </location>
</feature>
<evidence type="ECO:0000256" key="2">
    <source>
        <dbReference type="SAM" id="MobiDB-lite"/>
    </source>
</evidence>
<keyword evidence="3" id="KW-0732">Signal</keyword>
<proteinExistence type="predicted"/>
<sequence length="275" mass="30789">MKKGLVALILGFAVPAMSLATEIWDESTVYTAGSLVSHHGNTFVASHRNHGNAPEVNDFVWDGWLYTTKDTIDSYDHETAYRVGNIIDFKGHVYVAQWPIKGEYPHHASSSWRQLVNVDLTPAASPITDTDPNENPKSLETVRGLDNDGDGIRDSYKQAVLTQYDNPVFVQMALSISHEYDDLYRIVLDETIAISPKEAAQKLNSITAFEACTKHLFREGIIQDSPLTLFANTIYRALYYRLGTNRLFARTNDDLDALQTFDPPCPASLSKDMND</sequence>
<feature type="compositionally biased region" description="Polar residues" evidence="2">
    <location>
        <begin position="127"/>
        <end position="138"/>
    </location>
</feature>
<evidence type="ECO:0000313" key="5">
    <source>
        <dbReference type="EMBL" id="KLV01207.1"/>
    </source>
</evidence>
<dbReference type="InterPro" id="IPR036573">
    <property type="entry name" value="CBM_sf_5/12"/>
</dbReference>
<keyword evidence="6" id="KW-1185">Reference proteome</keyword>
<protein>
    <recommendedName>
        <fullName evidence="4">Chitin-binding type-3 domain-containing protein</fullName>
    </recommendedName>
</protein>
<dbReference type="GO" id="GO:0030246">
    <property type="term" value="F:carbohydrate binding"/>
    <property type="evidence" value="ECO:0007669"/>
    <property type="project" value="InterPro"/>
</dbReference>
<dbReference type="SUPFAM" id="SSF51055">
    <property type="entry name" value="Carbohydrate binding domain"/>
    <property type="match status" value="2"/>
</dbReference>
<dbReference type="OrthoDB" id="5878271at2"/>
<dbReference type="AlphaFoldDB" id="A0A0J1JH42"/>
<accession>A0A0J1JH42</accession>
<feature type="domain" description="Chitin-binding type-3" evidence="4">
    <location>
        <begin position="72"/>
        <end position="115"/>
    </location>
</feature>
<dbReference type="Proteomes" id="UP000036426">
    <property type="component" value="Unassembled WGS sequence"/>
</dbReference>
<keyword evidence="1" id="KW-0378">Hydrolase</keyword>
<dbReference type="CDD" id="cd12215">
    <property type="entry name" value="ChiC_BD"/>
    <property type="match status" value="1"/>
</dbReference>
<dbReference type="GO" id="GO:0004553">
    <property type="term" value="F:hydrolase activity, hydrolyzing O-glycosyl compounds"/>
    <property type="evidence" value="ECO:0007669"/>
    <property type="project" value="InterPro"/>
</dbReference>
<dbReference type="Gene3D" id="2.10.10.20">
    <property type="entry name" value="Carbohydrate-binding module superfamily 5/12"/>
    <property type="match status" value="2"/>
</dbReference>
<feature type="signal peptide" evidence="3">
    <location>
        <begin position="1"/>
        <end position="20"/>
    </location>
</feature>
<feature type="region of interest" description="Disordered" evidence="2">
    <location>
        <begin position="124"/>
        <end position="144"/>
    </location>
</feature>
<evidence type="ECO:0000259" key="4">
    <source>
        <dbReference type="SMART" id="SM00495"/>
    </source>
</evidence>
<reference evidence="5 6" key="1">
    <citation type="submission" date="2015-05" db="EMBL/GenBank/DDBJ databases">
        <title>Photobacterium galathea sp. nov.</title>
        <authorList>
            <person name="Machado H."/>
            <person name="Gram L."/>
        </authorList>
    </citation>
    <scope>NUCLEOTIDE SEQUENCE [LARGE SCALE GENOMIC DNA]</scope>
    <source>
        <strain evidence="5 6">DSM 25995</strain>
    </source>
</reference>
<dbReference type="SMART" id="SM00495">
    <property type="entry name" value="ChtBD3"/>
    <property type="match status" value="2"/>
</dbReference>
<name>A0A0J1JH42_9GAMM</name>
<gene>
    <name evidence="5" type="ORF">ABT58_08765</name>
</gene>
<dbReference type="PATRIC" id="fig|754436.4.peg.1848"/>
<evidence type="ECO:0000256" key="1">
    <source>
        <dbReference type="ARBA" id="ARBA00022801"/>
    </source>
</evidence>
<dbReference type="RefSeq" id="WP_047874000.1">
    <property type="nucleotide sequence ID" value="NZ_BMYC01000009.1"/>
</dbReference>
<comment type="caution">
    <text evidence="5">The sequence shown here is derived from an EMBL/GenBank/DDBJ whole genome shotgun (WGS) entry which is preliminary data.</text>
</comment>
<dbReference type="InterPro" id="IPR003610">
    <property type="entry name" value="CBM5/12"/>
</dbReference>
<feature type="domain" description="Chitin-binding type-3" evidence="4">
    <location>
        <begin position="20"/>
        <end position="67"/>
    </location>
</feature>